<keyword evidence="1" id="KW-0472">Membrane</keyword>
<comment type="caution">
    <text evidence="2">The sequence shown here is derived from an EMBL/GenBank/DDBJ whole genome shotgun (WGS) entry which is preliminary data.</text>
</comment>
<proteinExistence type="predicted"/>
<evidence type="ECO:0008006" key="4">
    <source>
        <dbReference type="Google" id="ProtNLM"/>
    </source>
</evidence>
<evidence type="ECO:0000313" key="2">
    <source>
        <dbReference type="EMBL" id="KKU49091.1"/>
    </source>
</evidence>
<organism evidence="2 3">
    <name type="scientific">candidate division WWE3 bacterium GW2011_GWA2_46_9</name>
    <dbReference type="NCBI Taxonomy" id="1619111"/>
    <lineage>
        <taxon>Bacteria</taxon>
        <taxon>Katanobacteria</taxon>
    </lineage>
</organism>
<keyword evidence="1" id="KW-0812">Transmembrane</keyword>
<dbReference type="InterPro" id="IPR045584">
    <property type="entry name" value="Pilin-like"/>
</dbReference>
<name>A0A0G1QVY9_UNCKA</name>
<dbReference type="InterPro" id="IPR012902">
    <property type="entry name" value="N_methyl_site"/>
</dbReference>
<gene>
    <name evidence="2" type="ORF">UX69_C0006G0019</name>
</gene>
<dbReference type="NCBIfam" id="TIGR02532">
    <property type="entry name" value="IV_pilin_GFxxxE"/>
    <property type="match status" value="1"/>
</dbReference>
<protein>
    <recommendedName>
        <fullName evidence="4">General secretion pathway protein G</fullName>
    </recommendedName>
</protein>
<feature type="transmembrane region" description="Helical" evidence="1">
    <location>
        <begin position="6"/>
        <end position="29"/>
    </location>
</feature>
<evidence type="ECO:0000256" key="1">
    <source>
        <dbReference type="SAM" id="Phobius"/>
    </source>
</evidence>
<keyword evidence="1" id="KW-1133">Transmembrane helix</keyword>
<dbReference type="AlphaFoldDB" id="A0A0G1QVY9"/>
<dbReference type="Gene3D" id="3.30.700.10">
    <property type="entry name" value="Glycoprotein, Type 4 Pilin"/>
    <property type="match status" value="1"/>
</dbReference>
<dbReference type="Proteomes" id="UP000033946">
    <property type="component" value="Unassembled WGS sequence"/>
</dbReference>
<dbReference type="EMBL" id="LCNE01000006">
    <property type="protein sequence ID" value="KKU49091.1"/>
    <property type="molecule type" value="Genomic_DNA"/>
</dbReference>
<evidence type="ECO:0000313" key="3">
    <source>
        <dbReference type="Proteomes" id="UP000033946"/>
    </source>
</evidence>
<reference evidence="2 3" key="1">
    <citation type="journal article" date="2015" name="Nature">
        <title>rRNA introns, odd ribosomes, and small enigmatic genomes across a large radiation of phyla.</title>
        <authorList>
            <person name="Brown C.T."/>
            <person name="Hug L.A."/>
            <person name="Thomas B.C."/>
            <person name="Sharon I."/>
            <person name="Castelle C.J."/>
            <person name="Singh A."/>
            <person name="Wilkins M.J."/>
            <person name="Williams K.H."/>
            <person name="Banfield J.F."/>
        </authorList>
    </citation>
    <scope>NUCLEOTIDE SEQUENCE [LARGE SCALE GENOMIC DNA]</scope>
</reference>
<accession>A0A0G1QVY9</accession>
<dbReference type="PROSITE" id="PS00409">
    <property type="entry name" value="PROKAR_NTER_METHYL"/>
    <property type="match status" value="1"/>
</dbReference>
<sequence>MKQTGVTLIELLIVISVIGVLSGVLIRVINLNKTRGYARDGVRQANIEKLVTALEGYSHVEGLYPTGDDVGDGNSVLRKTYLNTWPQGFADDGAVDEAVWGYKYTQLEDGDAFALSVKNSAGNGCYKYHTVWGEMRNCSVCDSSDSCE</sequence>
<dbReference type="SUPFAM" id="SSF54523">
    <property type="entry name" value="Pili subunits"/>
    <property type="match status" value="1"/>
</dbReference>
<dbReference type="Pfam" id="PF07963">
    <property type="entry name" value="N_methyl"/>
    <property type="match status" value="1"/>
</dbReference>